<feature type="region of interest" description="Disordered" evidence="1">
    <location>
        <begin position="1"/>
        <end position="74"/>
    </location>
</feature>
<sequence>SIPPPPPPPLPLSSLPPHHPPHPHHHPHSHTHSHSHSHSHTHTHPPFPPPPHLHPPTFSHPHIPPPPPLSLQQMSHIRPPVLPIQTSDIQNNNNSRPDMISHVPTSGGAVTPRTLGSIEANVNIQQQQKQSEVSVPTSLPEVPEVEKETQLLTLYLKNSLTTAPKPIFNAAMEITMKTCAPFLNESAKFNNEMQALINTEAALSAKARKSAFELALANWEVQRLDDRAALAKKQLENIESFTQFNSH</sequence>
<keyword evidence="3" id="KW-1185">Reference proteome</keyword>
<reference evidence="3" key="1">
    <citation type="submission" date="2017-01" db="EMBL/GenBank/DDBJ databases">
        <authorList>
            <person name="Wang Y."/>
            <person name="White M."/>
            <person name="Kvist S."/>
            <person name="Moncalvo J.-M."/>
        </authorList>
    </citation>
    <scope>NUCLEOTIDE SEQUENCE [LARGE SCALE GENOMIC DNA]</scope>
    <source>
        <strain evidence="3">COL-18-3</strain>
    </source>
</reference>
<evidence type="ECO:0000313" key="3">
    <source>
        <dbReference type="Proteomes" id="UP000188320"/>
    </source>
</evidence>
<dbReference type="AlphaFoldDB" id="A0A1R1PM67"/>
<dbReference type="Proteomes" id="UP000188320">
    <property type="component" value="Unassembled WGS sequence"/>
</dbReference>
<accession>A0A1R1PM67</accession>
<comment type="caution">
    <text evidence="2">The sequence shown here is derived from an EMBL/GenBank/DDBJ whole genome shotgun (WGS) entry which is preliminary data.</text>
</comment>
<feature type="compositionally biased region" description="Pro residues" evidence="1">
    <location>
        <begin position="45"/>
        <end position="54"/>
    </location>
</feature>
<dbReference type="EMBL" id="LSSK01000746">
    <property type="protein sequence ID" value="OMH82071.1"/>
    <property type="molecule type" value="Genomic_DNA"/>
</dbReference>
<organism evidence="2 3">
    <name type="scientific">Zancudomyces culisetae</name>
    <name type="common">Gut fungus</name>
    <name type="synonym">Smittium culisetae</name>
    <dbReference type="NCBI Taxonomy" id="1213189"/>
    <lineage>
        <taxon>Eukaryota</taxon>
        <taxon>Fungi</taxon>
        <taxon>Fungi incertae sedis</taxon>
        <taxon>Zoopagomycota</taxon>
        <taxon>Kickxellomycotina</taxon>
        <taxon>Harpellomycetes</taxon>
        <taxon>Harpellales</taxon>
        <taxon>Legeriomycetaceae</taxon>
        <taxon>Zancudomyces</taxon>
    </lineage>
</organism>
<dbReference type="OrthoDB" id="5600582at2759"/>
<proteinExistence type="predicted"/>
<gene>
    <name evidence="2" type="ORF">AX774_g4468</name>
</gene>
<name>A0A1R1PM67_ZANCU</name>
<protein>
    <submittedName>
        <fullName evidence="2">Uncharacterized protein</fullName>
    </submittedName>
</protein>
<feature type="compositionally biased region" description="Pro residues" evidence="1">
    <location>
        <begin position="1"/>
        <end position="11"/>
    </location>
</feature>
<feature type="non-terminal residue" evidence="2">
    <location>
        <position position="1"/>
    </location>
</feature>
<evidence type="ECO:0000313" key="2">
    <source>
        <dbReference type="EMBL" id="OMH82071.1"/>
    </source>
</evidence>
<evidence type="ECO:0000256" key="1">
    <source>
        <dbReference type="SAM" id="MobiDB-lite"/>
    </source>
</evidence>
<feature type="compositionally biased region" description="Basic residues" evidence="1">
    <location>
        <begin position="19"/>
        <end position="43"/>
    </location>
</feature>